<evidence type="ECO:0000313" key="7">
    <source>
        <dbReference type="Proteomes" id="UP000028302"/>
    </source>
</evidence>
<dbReference type="SUPFAM" id="SSF50022">
    <property type="entry name" value="ISP domain"/>
    <property type="match status" value="1"/>
</dbReference>
<name>A0A084IJY3_SALHC</name>
<dbReference type="PROSITE" id="PS51296">
    <property type="entry name" value="RIESKE"/>
    <property type="match status" value="1"/>
</dbReference>
<dbReference type="OrthoDB" id="9800167at2"/>
<keyword evidence="4" id="KW-0411">Iron-sulfur</keyword>
<evidence type="ECO:0000256" key="2">
    <source>
        <dbReference type="ARBA" id="ARBA00022723"/>
    </source>
</evidence>
<keyword evidence="7" id="KW-1185">Reference proteome</keyword>
<keyword evidence="3" id="KW-0408">Iron</keyword>
<evidence type="ECO:0000256" key="1">
    <source>
        <dbReference type="ARBA" id="ARBA00022714"/>
    </source>
</evidence>
<protein>
    <submittedName>
        <fullName evidence="6">Ferredoxin</fullName>
    </submittedName>
</protein>
<dbReference type="Proteomes" id="UP000028302">
    <property type="component" value="Unassembled WGS sequence"/>
</dbReference>
<accession>A0A084IJY3</accession>
<feature type="domain" description="Rieske" evidence="5">
    <location>
        <begin position="5"/>
        <end position="100"/>
    </location>
</feature>
<evidence type="ECO:0000256" key="4">
    <source>
        <dbReference type="ARBA" id="ARBA00023014"/>
    </source>
</evidence>
<reference evidence="6 7" key="1">
    <citation type="submission" date="2013-03" db="EMBL/GenBank/DDBJ databases">
        <title>Salinisphaera hydrothermalis C41B8 Genome Sequencing.</title>
        <authorList>
            <person name="Li C."/>
            <person name="Lai Q."/>
            <person name="Shao Z."/>
        </authorList>
    </citation>
    <scope>NUCLEOTIDE SEQUENCE [LARGE SCALE GENOMIC DNA]</scope>
    <source>
        <strain evidence="6 7">C41B8</strain>
    </source>
</reference>
<organism evidence="6 7">
    <name type="scientific">Salinisphaera hydrothermalis (strain C41B8)</name>
    <dbReference type="NCBI Taxonomy" id="1304275"/>
    <lineage>
        <taxon>Bacteria</taxon>
        <taxon>Pseudomonadati</taxon>
        <taxon>Pseudomonadota</taxon>
        <taxon>Gammaproteobacteria</taxon>
        <taxon>Salinisphaerales</taxon>
        <taxon>Salinisphaeraceae</taxon>
        <taxon>Salinisphaera</taxon>
    </lineage>
</organism>
<evidence type="ECO:0000256" key="3">
    <source>
        <dbReference type="ARBA" id="ARBA00023004"/>
    </source>
</evidence>
<dbReference type="Pfam" id="PF00355">
    <property type="entry name" value="Rieske"/>
    <property type="match status" value="1"/>
</dbReference>
<dbReference type="PANTHER" id="PTHR21496">
    <property type="entry name" value="FERREDOXIN-RELATED"/>
    <property type="match status" value="1"/>
</dbReference>
<dbReference type="EMBL" id="APNK01000018">
    <property type="protein sequence ID" value="KEZ77017.1"/>
    <property type="molecule type" value="Genomic_DNA"/>
</dbReference>
<comment type="caution">
    <text evidence="6">The sequence shown here is derived from an EMBL/GenBank/DDBJ whole genome shotgun (WGS) entry which is preliminary data.</text>
</comment>
<dbReference type="STRING" id="1304275.C41B8_11895"/>
<keyword evidence="2" id="KW-0479">Metal-binding</keyword>
<dbReference type="AlphaFoldDB" id="A0A084IJY3"/>
<dbReference type="eggNOG" id="COG2146">
    <property type="taxonomic scope" value="Bacteria"/>
</dbReference>
<dbReference type="PATRIC" id="fig|1304275.5.peg.2426"/>
<sequence>MTDWVDVCKDGELDEGQCRIVDVDDTMIAVFRYDKDYYAIHDMCTHDGGELASGDVEGCEVICPRHGARFCIKNGKALSAPAYEDVATFPTRVEDGVVQVRDDRFD</sequence>
<dbReference type="CDD" id="cd03528">
    <property type="entry name" value="Rieske_RO_ferredoxin"/>
    <property type="match status" value="1"/>
</dbReference>
<dbReference type="GO" id="GO:0046872">
    <property type="term" value="F:metal ion binding"/>
    <property type="evidence" value="ECO:0007669"/>
    <property type="project" value="UniProtKB-KW"/>
</dbReference>
<dbReference type="InterPro" id="IPR017941">
    <property type="entry name" value="Rieske_2Fe-2S"/>
</dbReference>
<dbReference type="GO" id="GO:0051537">
    <property type="term" value="F:2 iron, 2 sulfur cluster binding"/>
    <property type="evidence" value="ECO:0007669"/>
    <property type="project" value="UniProtKB-KW"/>
</dbReference>
<gene>
    <name evidence="6" type="ORF">C41B8_11895</name>
</gene>
<dbReference type="RefSeq" id="WP_037338419.1">
    <property type="nucleotide sequence ID" value="NZ_APNK01000018.1"/>
</dbReference>
<evidence type="ECO:0000259" key="5">
    <source>
        <dbReference type="PROSITE" id="PS51296"/>
    </source>
</evidence>
<dbReference type="PANTHER" id="PTHR21496:SF23">
    <property type="entry name" value="3-PHENYLPROPIONATE_CINNAMIC ACID DIOXYGENASE FERREDOXIN SUBUNIT"/>
    <property type="match status" value="1"/>
</dbReference>
<dbReference type="Gene3D" id="2.102.10.10">
    <property type="entry name" value="Rieske [2Fe-2S] iron-sulphur domain"/>
    <property type="match status" value="1"/>
</dbReference>
<proteinExistence type="predicted"/>
<keyword evidence="1" id="KW-0001">2Fe-2S</keyword>
<dbReference type="InterPro" id="IPR036922">
    <property type="entry name" value="Rieske_2Fe-2S_sf"/>
</dbReference>
<evidence type="ECO:0000313" key="6">
    <source>
        <dbReference type="EMBL" id="KEZ77017.1"/>
    </source>
</evidence>